<dbReference type="Pfam" id="PF13920">
    <property type="entry name" value="zf-C3HC4_3"/>
    <property type="match status" value="1"/>
</dbReference>
<keyword evidence="6 12" id="KW-0747">Spliceosome</keyword>
<reference evidence="16" key="1">
    <citation type="submission" date="2022-07" db="EMBL/GenBank/DDBJ databases">
        <title>The genome of Lyophyllum shimeji provides insight into the initial evolution of ectomycorrhizal fungal genome.</title>
        <authorList>
            <person name="Kobayashi Y."/>
            <person name="Shibata T."/>
            <person name="Hirakawa H."/>
            <person name="Shigenobu S."/>
            <person name="Nishiyama T."/>
            <person name="Yamada A."/>
            <person name="Hasebe M."/>
            <person name="Kawaguchi M."/>
        </authorList>
    </citation>
    <scope>NUCLEOTIDE SEQUENCE</scope>
    <source>
        <strain evidence="16">AT787</strain>
    </source>
</reference>
<accession>A0A9P3ULN1</accession>
<dbReference type="OrthoDB" id="25761at2759"/>
<dbReference type="SMART" id="SM00356">
    <property type="entry name" value="ZnF_C3H1"/>
    <property type="match status" value="1"/>
</dbReference>
<keyword evidence="10 12" id="KW-0508">mRNA splicing</keyword>
<comment type="caution">
    <text evidence="16">The sequence shown here is derived from an EMBL/GenBank/DDBJ whole genome shotgun (WGS) entry which is preliminary data.</text>
</comment>
<protein>
    <recommendedName>
        <fullName evidence="4 12">Pre-mRNA-splicing factor CWC24</fullName>
    </recommendedName>
</protein>
<dbReference type="InterPro" id="IPR017907">
    <property type="entry name" value="Znf_RING_CS"/>
</dbReference>
<feature type="compositionally biased region" description="Basic and acidic residues" evidence="13">
    <location>
        <begin position="290"/>
        <end position="306"/>
    </location>
</feature>
<evidence type="ECO:0000256" key="1">
    <source>
        <dbReference type="ARBA" id="ARBA00003777"/>
    </source>
</evidence>
<evidence type="ECO:0000256" key="4">
    <source>
        <dbReference type="ARBA" id="ARBA00020647"/>
    </source>
</evidence>
<dbReference type="FunFam" id="3.30.40.10:FF:000045">
    <property type="entry name" value="RING finger protein 113A"/>
    <property type="match status" value="1"/>
</dbReference>
<dbReference type="PANTHER" id="PTHR12930:SF0">
    <property type="entry name" value="RING FINGER PROTEIN 113B"/>
    <property type="match status" value="1"/>
</dbReference>
<gene>
    <name evidence="16" type="primary">CWC24</name>
    <name evidence="16" type="ORF">LshimejAT787_0408590</name>
</gene>
<evidence type="ECO:0000256" key="13">
    <source>
        <dbReference type="SAM" id="MobiDB-lite"/>
    </source>
</evidence>
<proteinExistence type="inferred from homology"/>
<comment type="similarity">
    <text evidence="2 12">Belongs to the CWC24 family.</text>
</comment>
<dbReference type="GO" id="GO:0034247">
    <property type="term" value="P:snoRNA splicing"/>
    <property type="evidence" value="ECO:0007669"/>
    <property type="project" value="TreeGrafter"/>
</dbReference>
<evidence type="ECO:0000256" key="6">
    <source>
        <dbReference type="ARBA" id="ARBA00022728"/>
    </source>
</evidence>
<dbReference type="SUPFAM" id="SSF90229">
    <property type="entry name" value="CCCH zinc finger"/>
    <property type="match status" value="1"/>
</dbReference>
<evidence type="ECO:0000256" key="8">
    <source>
        <dbReference type="ARBA" id="ARBA00022833"/>
    </source>
</evidence>
<evidence type="ECO:0000256" key="10">
    <source>
        <dbReference type="ARBA" id="ARBA00023187"/>
    </source>
</evidence>
<dbReference type="PROSITE" id="PS00518">
    <property type="entry name" value="ZF_RING_1"/>
    <property type="match status" value="1"/>
</dbReference>
<dbReference type="SMART" id="SM00184">
    <property type="entry name" value="RING"/>
    <property type="match status" value="1"/>
</dbReference>
<dbReference type="Proteomes" id="UP001063166">
    <property type="component" value="Unassembled WGS sequence"/>
</dbReference>
<dbReference type="GO" id="GO:0005684">
    <property type="term" value="C:U2-type spliceosomal complex"/>
    <property type="evidence" value="ECO:0007669"/>
    <property type="project" value="TreeGrafter"/>
</dbReference>
<dbReference type="PANTHER" id="PTHR12930">
    <property type="entry name" value="ZINC FINGER PROTEIN 183"/>
    <property type="match status" value="1"/>
</dbReference>
<evidence type="ECO:0000256" key="5">
    <source>
        <dbReference type="ARBA" id="ARBA00022723"/>
    </source>
</evidence>
<feature type="zinc finger region" description="C3H1-type" evidence="11">
    <location>
        <begin position="171"/>
        <end position="199"/>
    </location>
</feature>
<dbReference type="GO" id="GO:0003677">
    <property type="term" value="F:DNA binding"/>
    <property type="evidence" value="ECO:0007669"/>
    <property type="project" value="UniProtKB-UniRule"/>
</dbReference>
<feature type="domain" description="RING-type" evidence="14">
    <location>
        <begin position="235"/>
        <end position="272"/>
    </location>
</feature>
<sequence>MASKTPEVPVTVPFFKRKGKARPATTRQRSPSPESNVAHSATTTKSEVVLPSKKGAVNLLSAGTKRTATQRDDYDDPDAPEKEGPDVKWTASGSHTREALEILAGDEAEEILAKRQKKAPGDDEEDIPDDGQYRGQSAYKSHLKKSTEVPKAMRVGPQRGTSTIRTVTIVDYQPDVCKDYKETGYCGFGDTCKFLHDRGTYLAGWQLDKLAENAKKQPEDVSDSDSDDEDIPFACLICRKHYTDPIVTRCGHYFCSACAIKRFGKTPKCLACGATTGGIFNRADKVIEKVNKKRRDKEEREARDEDGSAANVEIEGLDDAASD</sequence>
<keyword evidence="7 11" id="KW-0863">Zinc-finger</keyword>
<evidence type="ECO:0000259" key="14">
    <source>
        <dbReference type="PROSITE" id="PS50089"/>
    </source>
</evidence>
<dbReference type="Gene3D" id="3.30.40.10">
    <property type="entry name" value="Zinc/RING finger domain, C3HC4 (zinc finger)"/>
    <property type="match status" value="1"/>
</dbReference>
<evidence type="ECO:0000259" key="15">
    <source>
        <dbReference type="PROSITE" id="PS50103"/>
    </source>
</evidence>
<keyword evidence="17" id="KW-1185">Reference proteome</keyword>
<dbReference type="GO" id="GO:0008270">
    <property type="term" value="F:zinc ion binding"/>
    <property type="evidence" value="ECO:0007669"/>
    <property type="project" value="UniProtKB-KW"/>
</dbReference>
<feature type="region of interest" description="Disordered" evidence="13">
    <location>
        <begin position="115"/>
        <end position="135"/>
    </location>
</feature>
<dbReference type="Pfam" id="PF00642">
    <property type="entry name" value="zf-CCCH"/>
    <property type="match status" value="1"/>
</dbReference>
<dbReference type="AlphaFoldDB" id="A0A9P3ULN1"/>
<comment type="function">
    <text evidence="1 12">Involved in pre-mRNA splicing.</text>
</comment>
<dbReference type="GO" id="GO:0006397">
    <property type="term" value="P:mRNA processing"/>
    <property type="evidence" value="ECO:0007669"/>
    <property type="project" value="UniProtKB-KW"/>
</dbReference>
<dbReference type="PROSITE" id="PS50089">
    <property type="entry name" value="ZF_RING_2"/>
    <property type="match status" value="1"/>
</dbReference>
<dbReference type="InterPro" id="IPR001841">
    <property type="entry name" value="Znf_RING"/>
</dbReference>
<evidence type="ECO:0000313" key="16">
    <source>
        <dbReference type="EMBL" id="GLB37808.1"/>
    </source>
</evidence>
<dbReference type="InterPro" id="IPR036855">
    <property type="entry name" value="Znf_CCCH_sf"/>
</dbReference>
<evidence type="ECO:0000256" key="2">
    <source>
        <dbReference type="ARBA" id="ARBA00009161"/>
    </source>
</evidence>
<keyword evidence="9 12" id="KW-0238">DNA-binding</keyword>
<keyword evidence="8 11" id="KW-0862">Zinc</keyword>
<evidence type="ECO:0000256" key="3">
    <source>
        <dbReference type="ARBA" id="ARBA00011524"/>
    </source>
</evidence>
<dbReference type="InterPro" id="IPR039971">
    <property type="entry name" value="CWC24-like"/>
</dbReference>
<keyword evidence="12" id="KW-0507">mRNA processing</keyword>
<feature type="compositionally biased region" description="Polar residues" evidence="13">
    <location>
        <begin position="25"/>
        <end position="46"/>
    </location>
</feature>
<comment type="subcellular location">
    <subcellularLocation>
        <location evidence="12">Nucleus</location>
    </subcellularLocation>
</comment>
<feature type="domain" description="C3H1-type" evidence="15">
    <location>
        <begin position="171"/>
        <end position="199"/>
    </location>
</feature>
<dbReference type="PROSITE" id="PS50103">
    <property type="entry name" value="ZF_C3H1"/>
    <property type="match status" value="1"/>
</dbReference>
<feature type="region of interest" description="Disordered" evidence="13">
    <location>
        <begin position="290"/>
        <end position="323"/>
    </location>
</feature>
<organism evidence="16 17">
    <name type="scientific">Lyophyllum shimeji</name>
    <name type="common">Hon-shimeji</name>
    <name type="synonym">Tricholoma shimeji</name>
    <dbReference type="NCBI Taxonomy" id="47721"/>
    <lineage>
        <taxon>Eukaryota</taxon>
        <taxon>Fungi</taxon>
        <taxon>Dikarya</taxon>
        <taxon>Basidiomycota</taxon>
        <taxon>Agaricomycotina</taxon>
        <taxon>Agaricomycetes</taxon>
        <taxon>Agaricomycetidae</taxon>
        <taxon>Agaricales</taxon>
        <taxon>Tricholomatineae</taxon>
        <taxon>Lyophyllaceae</taxon>
        <taxon>Lyophyllum</taxon>
    </lineage>
</organism>
<evidence type="ECO:0000256" key="12">
    <source>
        <dbReference type="RuleBase" id="RU367110"/>
    </source>
</evidence>
<name>A0A9P3ULN1_LYOSH</name>
<dbReference type="CDD" id="cd16539">
    <property type="entry name" value="RING-HC_RNF113A_B"/>
    <property type="match status" value="1"/>
</dbReference>
<keyword evidence="12" id="KW-0539">Nucleus</keyword>
<evidence type="ECO:0000256" key="11">
    <source>
        <dbReference type="PROSITE-ProRule" id="PRU00723"/>
    </source>
</evidence>
<evidence type="ECO:0000256" key="7">
    <source>
        <dbReference type="ARBA" id="ARBA00022771"/>
    </source>
</evidence>
<evidence type="ECO:0000313" key="17">
    <source>
        <dbReference type="Proteomes" id="UP001063166"/>
    </source>
</evidence>
<dbReference type="EMBL" id="BRPK01000004">
    <property type="protein sequence ID" value="GLB37808.1"/>
    <property type="molecule type" value="Genomic_DNA"/>
</dbReference>
<dbReference type="SUPFAM" id="SSF57850">
    <property type="entry name" value="RING/U-box"/>
    <property type="match status" value="1"/>
</dbReference>
<keyword evidence="5 11" id="KW-0479">Metal-binding</keyword>
<dbReference type="InterPro" id="IPR013083">
    <property type="entry name" value="Znf_RING/FYVE/PHD"/>
</dbReference>
<dbReference type="InterPro" id="IPR000571">
    <property type="entry name" value="Znf_CCCH"/>
</dbReference>
<evidence type="ECO:0000256" key="9">
    <source>
        <dbReference type="ARBA" id="ARBA00023125"/>
    </source>
</evidence>
<feature type="region of interest" description="Disordered" evidence="13">
    <location>
        <begin position="1"/>
        <end position="96"/>
    </location>
</feature>
<comment type="subunit">
    <text evidence="3 12">Associated with the spliceosome.</text>
</comment>